<keyword evidence="6" id="KW-0521">NADP</keyword>
<dbReference type="InterPro" id="IPR029036">
    <property type="entry name" value="P5CR_dimer"/>
</dbReference>
<evidence type="ECO:0000256" key="4">
    <source>
        <dbReference type="ARBA" id="ARBA00022605"/>
    </source>
</evidence>
<feature type="domain" description="Pyrroline-5-carboxylate reductase catalytic N-terminal" evidence="8">
    <location>
        <begin position="5"/>
        <end position="100"/>
    </location>
</feature>
<dbReference type="Gene3D" id="1.10.3730.10">
    <property type="entry name" value="ProC C-terminal domain-like"/>
    <property type="match status" value="1"/>
</dbReference>
<dbReference type="EC" id="1.5.1.2" evidence="10"/>
<dbReference type="Gene3D" id="3.40.50.720">
    <property type="entry name" value="NAD(P)-binding Rossmann-like Domain"/>
    <property type="match status" value="1"/>
</dbReference>
<name>A0A3B0ZJ78_9ZZZZ</name>
<dbReference type="PROSITE" id="PS00521">
    <property type="entry name" value="P5CR"/>
    <property type="match status" value="1"/>
</dbReference>
<evidence type="ECO:0000256" key="1">
    <source>
        <dbReference type="ARBA" id="ARBA00005205"/>
    </source>
</evidence>
<dbReference type="InterPro" id="IPR053790">
    <property type="entry name" value="P5CR-like_CS"/>
</dbReference>
<evidence type="ECO:0000256" key="5">
    <source>
        <dbReference type="ARBA" id="ARBA00022650"/>
    </source>
</evidence>
<keyword evidence="4" id="KW-0028">Amino-acid biosynthesis</keyword>
<dbReference type="SUPFAM" id="SSF51735">
    <property type="entry name" value="NAD(P)-binding Rossmann-fold domains"/>
    <property type="match status" value="1"/>
</dbReference>
<dbReference type="GO" id="GO:0004735">
    <property type="term" value="F:pyrroline-5-carboxylate reductase activity"/>
    <property type="evidence" value="ECO:0007669"/>
    <property type="project" value="UniProtKB-EC"/>
</dbReference>
<dbReference type="PANTHER" id="PTHR11645:SF0">
    <property type="entry name" value="PYRROLINE-5-CARBOXYLATE REDUCTASE 3"/>
    <property type="match status" value="1"/>
</dbReference>
<dbReference type="PIRSF" id="PIRSF000193">
    <property type="entry name" value="Pyrrol-5-carb_rd"/>
    <property type="match status" value="1"/>
</dbReference>
<accession>A0A3B0ZJ78</accession>
<comment type="pathway">
    <text evidence="1">Amino-acid biosynthesis; L-proline biosynthesis; L-proline from L-glutamate 5-semialdehyde: step 1/1.</text>
</comment>
<evidence type="ECO:0000259" key="9">
    <source>
        <dbReference type="Pfam" id="PF14748"/>
    </source>
</evidence>
<evidence type="ECO:0000256" key="3">
    <source>
        <dbReference type="ARBA" id="ARBA00022490"/>
    </source>
</evidence>
<dbReference type="NCBIfam" id="TIGR00112">
    <property type="entry name" value="proC"/>
    <property type="match status" value="1"/>
</dbReference>
<dbReference type="PANTHER" id="PTHR11645">
    <property type="entry name" value="PYRROLINE-5-CARBOXYLATE REDUCTASE"/>
    <property type="match status" value="1"/>
</dbReference>
<evidence type="ECO:0000256" key="2">
    <source>
        <dbReference type="ARBA" id="ARBA00005525"/>
    </source>
</evidence>
<dbReference type="InterPro" id="IPR008927">
    <property type="entry name" value="6-PGluconate_DH-like_C_sf"/>
</dbReference>
<feature type="domain" description="Pyrroline-5-carboxylate reductase dimerisation" evidence="9">
    <location>
        <begin position="164"/>
        <end position="268"/>
    </location>
</feature>
<dbReference type="InterPro" id="IPR028939">
    <property type="entry name" value="P5C_Rdtase_cat_N"/>
</dbReference>
<evidence type="ECO:0000256" key="6">
    <source>
        <dbReference type="ARBA" id="ARBA00022857"/>
    </source>
</evidence>
<dbReference type="AlphaFoldDB" id="A0A3B0ZJ78"/>
<dbReference type="InterPro" id="IPR000304">
    <property type="entry name" value="Pyrroline-COOH_reductase"/>
</dbReference>
<keyword evidence="7 10" id="KW-0560">Oxidoreductase</keyword>
<keyword evidence="5" id="KW-0641">Proline biosynthesis</keyword>
<dbReference type="FunFam" id="1.10.3730.10:FF:000001">
    <property type="entry name" value="Pyrroline-5-carboxylate reductase"/>
    <property type="match status" value="1"/>
</dbReference>
<dbReference type="FunFam" id="3.40.50.720:FF:000105">
    <property type="entry name" value="Pyrroline-5-carboxylate reductase"/>
    <property type="match status" value="1"/>
</dbReference>
<dbReference type="InterPro" id="IPR036291">
    <property type="entry name" value="NAD(P)-bd_dom_sf"/>
</dbReference>
<proteinExistence type="inferred from homology"/>
<dbReference type="Pfam" id="PF03807">
    <property type="entry name" value="F420_oxidored"/>
    <property type="match status" value="1"/>
</dbReference>
<sequence length="276" mass="28596">MIPTKISFIGGGNMAAALIAGLVKQGLSPSNILVAESSDARRNELVKQFAVQTTAHNSDAVQYADLVVLAVKPQIIPVVCSELSASLPKKSPVIVSIAAGIPTSLLTQLLGEHVPVVRTMPNTPTEIGCGATGLYAIDSVSSAQKKSAEAIMNSVGITVWVDDEALMDAITAVSGSGPAYFFQVIEAMEKAAVELGLSAEIARSLTLQTAYGATKMALESSESAATLKQRVTSPGGTTAAALNVLNNGNINNLFQQALTAAQHRAKELAEVTGEKH</sequence>
<evidence type="ECO:0000259" key="8">
    <source>
        <dbReference type="Pfam" id="PF03807"/>
    </source>
</evidence>
<dbReference type="Pfam" id="PF14748">
    <property type="entry name" value="P5CR_dimer"/>
    <property type="match status" value="1"/>
</dbReference>
<dbReference type="GO" id="GO:0055129">
    <property type="term" value="P:L-proline biosynthetic process"/>
    <property type="evidence" value="ECO:0007669"/>
    <property type="project" value="TreeGrafter"/>
</dbReference>
<dbReference type="SUPFAM" id="SSF48179">
    <property type="entry name" value="6-phosphogluconate dehydrogenase C-terminal domain-like"/>
    <property type="match status" value="1"/>
</dbReference>
<reference evidence="10" key="1">
    <citation type="submission" date="2018-06" db="EMBL/GenBank/DDBJ databases">
        <authorList>
            <person name="Zhirakovskaya E."/>
        </authorList>
    </citation>
    <scope>NUCLEOTIDE SEQUENCE</scope>
</reference>
<dbReference type="EMBL" id="UOFO01000093">
    <property type="protein sequence ID" value="VAW86359.1"/>
    <property type="molecule type" value="Genomic_DNA"/>
</dbReference>
<evidence type="ECO:0000313" key="10">
    <source>
        <dbReference type="EMBL" id="VAW86359.1"/>
    </source>
</evidence>
<evidence type="ECO:0000256" key="7">
    <source>
        <dbReference type="ARBA" id="ARBA00023002"/>
    </source>
</evidence>
<protein>
    <submittedName>
        <fullName evidence="10">Pyrroline-5-carboxylate reductase</fullName>
        <ecNumber evidence="10">1.5.1.2</ecNumber>
    </submittedName>
</protein>
<organism evidence="10">
    <name type="scientific">hydrothermal vent metagenome</name>
    <dbReference type="NCBI Taxonomy" id="652676"/>
    <lineage>
        <taxon>unclassified sequences</taxon>
        <taxon>metagenomes</taxon>
        <taxon>ecological metagenomes</taxon>
    </lineage>
</organism>
<keyword evidence="3" id="KW-0963">Cytoplasm</keyword>
<dbReference type="HAMAP" id="MF_01925">
    <property type="entry name" value="P5C_reductase"/>
    <property type="match status" value="1"/>
</dbReference>
<gene>
    <name evidence="10" type="ORF">MNBD_GAMMA16-1747</name>
</gene>
<comment type="similarity">
    <text evidence="2">Belongs to the pyrroline-5-carboxylate reductase family.</text>
</comment>